<evidence type="ECO:0000256" key="10">
    <source>
        <dbReference type="ARBA" id="ARBA00023136"/>
    </source>
</evidence>
<evidence type="ECO:0000256" key="8">
    <source>
        <dbReference type="ARBA" id="ARBA00023054"/>
    </source>
</evidence>
<gene>
    <name evidence="14" type="ordered locus">Ecym_6329</name>
</gene>
<dbReference type="PANTHER" id="PTHR15415:SF7">
    <property type="entry name" value="MICOS COMPLEX SUBUNIT MIC60"/>
    <property type="match status" value="1"/>
</dbReference>
<proteinExistence type="inferred from homology"/>
<evidence type="ECO:0000313" key="15">
    <source>
        <dbReference type="Proteomes" id="UP000006790"/>
    </source>
</evidence>
<dbReference type="Proteomes" id="UP000006790">
    <property type="component" value="Chromosome 6"/>
</dbReference>
<evidence type="ECO:0000256" key="5">
    <source>
        <dbReference type="ARBA" id="ARBA00022792"/>
    </source>
</evidence>
<keyword evidence="7 12" id="KW-1133">Transmembrane helix</keyword>
<sequence>MLRSSTVISGCRRLSSGTVPVTSKKTHRLRRFLLKVVVGSALFYGGGMTLSAYNPRVNDLFTENVPYAEELMDIYDNYRRGLHLSGPTFEVRRKLDELRRFVRSGGVKQEEEWVPGLVEQHKKVVATAVPELEPLKQQKLEKLLLPEVEVNGAQAAVQRLIDSLNSTIALVNERGLEVPEESAAALRGTHAALSQGIHLLNESVMSSVERELSARTSSALEELTVKYESEIKSKELEISEKYMNDFESFKRELEKITMEQLQTELKAHEQALLAKQRNEIAQLSIRQVEEFNKVVKEKIDQERQGRLAKLQELDAAVNSLVPVLERLEKQAVKKECVTQMTLAVQDLQTKLAQTGENPVDLSPELEKLKLLTDVIPRKTKKCCSSTPELMDIVVAELESKASGKIASNEQLYNRWLLLQPELKTTSLLPPNAGFLGHLTAKIFSLLLFTKEGFSTTQDMDATIARVAENLRVNKLDQAVAEAVEMKGWSRKVADGWVKLARQRLEVLSLVDVINAEIKTL</sequence>
<evidence type="ECO:0000256" key="9">
    <source>
        <dbReference type="ARBA" id="ARBA00023128"/>
    </source>
</evidence>
<evidence type="ECO:0000256" key="11">
    <source>
        <dbReference type="ARBA" id="ARBA00025571"/>
    </source>
</evidence>
<evidence type="ECO:0000256" key="12">
    <source>
        <dbReference type="RuleBase" id="RU363000"/>
    </source>
</evidence>
<dbReference type="AlphaFoldDB" id="G8JUC5"/>
<evidence type="ECO:0000256" key="7">
    <source>
        <dbReference type="ARBA" id="ARBA00022989"/>
    </source>
</evidence>
<comment type="function">
    <text evidence="11">Component of the MICOS complex, a large protein complex of the mitochondrial inner membrane that plays crucial roles in the maintenance of crista junctions, inner membrane architecture, and formation of contact sites to the outer membrane. Plays a role in keeping cristae membranes connected to the inner boundary membrane. Also promotes protein import via the mitochondrial intermembrane space assembly (MIA) pathway.</text>
</comment>
<comment type="similarity">
    <text evidence="2 12">Belongs to the MICOS complex subunit Mic60 family.</text>
</comment>
<dbReference type="PANTHER" id="PTHR15415">
    <property type="entry name" value="MITOFILIN"/>
    <property type="match status" value="1"/>
</dbReference>
<dbReference type="GO" id="GO:0030061">
    <property type="term" value="C:mitochondrial crista"/>
    <property type="evidence" value="ECO:0007669"/>
    <property type="project" value="EnsemblFungi"/>
</dbReference>
<feature type="coiled-coil region" evidence="13">
    <location>
        <begin position="251"/>
        <end position="278"/>
    </location>
</feature>
<dbReference type="FunCoup" id="G8JUC5">
    <property type="interactions" value="204"/>
</dbReference>
<dbReference type="GO" id="GO:0045041">
    <property type="term" value="P:protein import into mitochondrial intermembrane space"/>
    <property type="evidence" value="ECO:0007669"/>
    <property type="project" value="EnsemblFungi"/>
</dbReference>
<dbReference type="HOGENOM" id="CLU_008024_2_0_1"/>
<accession>G8JUC5</accession>
<keyword evidence="5 12" id="KW-0999">Mitochondrion inner membrane</keyword>
<dbReference type="InterPro" id="IPR019133">
    <property type="entry name" value="MIC60"/>
</dbReference>
<evidence type="ECO:0000256" key="3">
    <source>
        <dbReference type="ARBA" id="ARBA00018116"/>
    </source>
</evidence>
<evidence type="ECO:0000313" key="14">
    <source>
        <dbReference type="EMBL" id="AET40705.1"/>
    </source>
</evidence>
<evidence type="ECO:0000256" key="4">
    <source>
        <dbReference type="ARBA" id="ARBA00022692"/>
    </source>
</evidence>
<name>G8JUC5_ERECY</name>
<comment type="subcellular location">
    <subcellularLocation>
        <location evidence="1 12">Mitochondrion inner membrane</location>
        <topology evidence="1 12">Single-pass membrane protein</topology>
    </subcellularLocation>
</comment>
<feature type="transmembrane region" description="Helical" evidence="12">
    <location>
        <begin position="32"/>
        <end position="53"/>
    </location>
</feature>
<dbReference type="OMA" id="RLDHQMQ"/>
<evidence type="ECO:0000256" key="2">
    <source>
        <dbReference type="ARBA" id="ARBA00010877"/>
    </source>
</evidence>
<dbReference type="InParanoid" id="G8JUC5"/>
<keyword evidence="15" id="KW-1185">Reference proteome</keyword>
<keyword evidence="6" id="KW-0809">Transit peptide</keyword>
<dbReference type="Pfam" id="PF09731">
    <property type="entry name" value="Mitofilin"/>
    <property type="match status" value="2"/>
</dbReference>
<organism evidence="14 15">
    <name type="scientific">Eremothecium cymbalariae (strain CBS 270.75 / DBVPG 7215 / KCTC 17166 / NRRL Y-17582)</name>
    <name type="common">Yeast</name>
    <dbReference type="NCBI Taxonomy" id="931890"/>
    <lineage>
        <taxon>Eukaryota</taxon>
        <taxon>Fungi</taxon>
        <taxon>Dikarya</taxon>
        <taxon>Ascomycota</taxon>
        <taxon>Saccharomycotina</taxon>
        <taxon>Saccharomycetes</taxon>
        <taxon>Saccharomycetales</taxon>
        <taxon>Saccharomycetaceae</taxon>
        <taxon>Eremothecium</taxon>
    </lineage>
</organism>
<keyword evidence="10 12" id="KW-0472">Membrane</keyword>
<keyword evidence="4 12" id="KW-0812">Transmembrane</keyword>
<dbReference type="OrthoDB" id="10261039at2759"/>
<dbReference type="KEGG" id="erc:Ecym_6329"/>
<dbReference type="eggNOG" id="KOG1854">
    <property type="taxonomic scope" value="Eukaryota"/>
</dbReference>
<dbReference type="RefSeq" id="XP_003647522.1">
    <property type="nucleotide sequence ID" value="XM_003647474.1"/>
</dbReference>
<dbReference type="STRING" id="931890.G8JUC5"/>
<dbReference type="GO" id="GO:0061617">
    <property type="term" value="C:MICOS complex"/>
    <property type="evidence" value="ECO:0007669"/>
    <property type="project" value="EnsemblFungi"/>
</dbReference>
<keyword evidence="9 12" id="KW-0496">Mitochondrion</keyword>
<dbReference type="GO" id="GO:0042407">
    <property type="term" value="P:cristae formation"/>
    <property type="evidence" value="ECO:0007669"/>
    <property type="project" value="EnsemblFungi"/>
</dbReference>
<dbReference type="GO" id="GO:0044284">
    <property type="term" value="C:mitochondrial crista junction"/>
    <property type="evidence" value="ECO:0007669"/>
    <property type="project" value="EnsemblFungi"/>
</dbReference>
<dbReference type="GO" id="GO:0097753">
    <property type="term" value="P:membrane bending"/>
    <property type="evidence" value="ECO:0007669"/>
    <property type="project" value="EnsemblFungi"/>
</dbReference>
<dbReference type="GeneID" id="11469117"/>
<comment type="subunit">
    <text evidence="12">Component of the mitochondrial contact site and cristae organizing system (MICOS) complex.</text>
</comment>
<reference evidence="15" key="1">
    <citation type="journal article" date="2012" name="G3 (Bethesda)">
        <title>Pichia sorbitophila, an interspecies yeast hybrid reveals early steps of genome resolution following polyploidization.</title>
        <authorList>
            <person name="Leh Louis V."/>
            <person name="Despons L."/>
            <person name="Friedrich A."/>
            <person name="Martin T."/>
            <person name="Durrens P."/>
            <person name="Casaregola S."/>
            <person name="Neuveglise C."/>
            <person name="Fairhead C."/>
            <person name="Marck C."/>
            <person name="Cruz J.A."/>
            <person name="Straub M.L."/>
            <person name="Kugler V."/>
            <person name="Sacerdot C."/>
            <person name="Uzunov Z."/>
            <person name="Thierry A."/>
            <person name="Weiss S."/>
            <person name="Bleykasten C."/>
            <person name="De Montigny J."/>
            <person name="Jacques N."/>
            <person name="Jung P."/>
            <person name="Lemaire M."/>
            <person name="Mallet S."/>
            <person name="Morel G."/>
            <person name="Richard G.F."/>
            <person name="Sarkar A."/>
            <person name="Savel G."/>
            <person name="Schacherer J."/>
            <person name="Seret M.L."/>
            <person name="Talla E."/>
            <person name="Samson G."/>
            <person name="Jubin C."/>
            <person name="Poulain J."/>
            <person name="Vacherie B."/>
            <person name="Barbe V."/>
            <person name="Pelletier E."/>
            <person name="Sherman D.J."/>
            <person name="Westhof E."/>
            <person name="Weissenbach J."/>
            <person name="Baret P.V."/>
            <person name="Wincker P."/>
            <person name="Gaillardin C."/>
            <person name="Dujon B."/>
            <person name="Souciet J.L."/>
        </authorList>
    </citation>
    <scope>NUCLEOTIDE SEQUENCE [LARGE SCALE GENOMIC DNA]</scope>
    <source>
        <strain evidence="15">CBS 270.75 / DBVPG 7215 / KCTC 17166 / NRRL Y-17582</strain>
    </source>
</reference>
<protein>
    <recommendedName>
        <fullName evidence="3 12">MICOS complex subunit MIC60</fullName>
    </recommendedName>
    <alternativeName>
        <fullName evidence="12">Mitofilin</fullName>
    </alternativeName>
</protein>
<evidence type="ECO:0000256" key="6">
    <source>
        <dbReference type="ARBA" id="ARBA00022946"/>
    </source>
</evidence>
<keyword evidence="8 13" id="KW-0175">Coiled coil</keyword>
<dbReference type="GO" id="GO:0008289">
    <property type="term" value="F:lipid binding"/>
    <property type="evidence" value="ECO:0007669"/>
    <property type="project" value="EnsemblFungi"/>
</dbReference>
<evidence type="ECO:0000256" key="1">
    <source>
        <dbReference type="ARBA" id="ARBA00004434"/>
    </source>
</evidence>
<dbReference type="EMBL" id="CP002502">
    <property type="protein sequence ID" value="AET40705.1"/>
    <property type="molecule type" value="Genomic_DNA"/>
</dbReference>
<evidence type="ECO:0000256" key="13">
    <source>
        <dbReference type="SAM" id="Coils"/>
    </source>
</evidence>